<dbReference type="PANTHER" id="PTHR36452:SF1">
    <property type="entry name" value="DUF2461 DOMAIN-CONTAINING PROTEIN"/>
    <property type="match status" value="1"/>
</dbReference>
<name>A0A3B0CCH7_9FLAO</name>
<dbReference type="InterPro" id="IPR012808">
    <property type="entry name" value="CHP02453"/>
</dbReference>
<sequence length="219" mass="25298">MITPAYISFFKELQKNNHKEWFHANKKRYENDVKAPFITLLEEILPILAQWDDRILPDPKKAMFRINRDVRFSKDKSPYNLIMKAGFSPNGKKSELPGYYLGIDAENVHVGGGLFMISTPQLKKVRNHIASRTADLLNIIEHQDFKNAFGQLKGEKAKRLDKNLMAAAEKTEHIYNKQFYAFAEFPIEPFFGSDALTNEILSHFEAIKPLNSFLNQSFD</sequence>
<dbReference type="EMBL" id="RBCJ01000001">
    <property type="protein sequence ID" value="RKN82740.1"/>
    <property type="molecule type" value="Genomic_DNA"/>
</dbReference>
<gene>
    <name evidence="1" type="ORF">D7Z94_02555</name>
</gene>
<dbReference type="PIRSF" id="PIRSF028451">
    <property type="entry name" value="UCP028451"/>
    <property type="match status" value="1"/>
</dbReference>
<dbReference type="AlphaFoldDB" id="A0A3B0CCH7"/>
<dbReference type="RefSeq" id="WP_120709931.1">
    <property type="nucleotide sequence ID" value="NZ_RBCJ01000001.1"/>
</dbReference>
<dbReference type="PANTHER" id="PTHR36452">
    <property type="entry name" value="CHROMOSOME 12, WHOLE GENOME SHOTGUN SEQUENCE"/>
    <property type="match status" value="1"/>
</dbReference>
<dbReference type="OrthoDB" id="9794241at2"/>
<keyword evidence="2" id="KW-1185">Reference proteome</keyword>
<reference evidence="1 2" key="1">
    <citation type="submission" date="2018-10" db="EMBL/GenBank/DDBJ databases">
        <title>Ulvibacterium marinum gen. nov., sp. nov., a novel marine bacterium of the family Flavobacteriaceae, isolated from a culture of the green alga Ulva prolifera.</title>
        <authorList>
            <person name="Zhang Z."/>
        </authorList>
    </citation>
    <scope>NUCLEOTIDE SEQUENCE [LARGE SCALE GENOMIC DNA]</scope>
    <source>
        <strain evidence="1 2">CCMM003</strain>
    </source>
</reference>
<evidence type="ECO:0000313" key="2">
    <source>
        <dbReference type="Proteomes" id="UP000276603"/>
    </source>
</evidence>
<dbReference type="Proteomes" id="UP000276603">
    <property type="component" value="Unassembled WGS sequence"/>
</dbReference>
<comment type="caution">
    <text evidence="1">The sequence shown here is derived from an EMBL/GenBank/DDBJ whole genome shotgun (WGS) entry which is preliminary data.</text>
</comment>
<proteinExistence type="predicted"/>
<protein>
    <submittedName>
        <fullName evidence="1">DUF2461 domain-containing protein</fullName>
    </submittedName>
</protein>
<dbReference type="Pfam" id="PF09365">
    <property type="entry name" value="DUF2461"/>
    <property type="match status" value="1"/>
</dbReference>
<accession>A0A3B0CCH7</accession>
<organism evidence="1 2">
    <name type="scientific">Ulvibacterium marinum</name>
    <dbReference type="NCBI Taxonomy" id="2419782"/>
    <lineage>
        <taxon>Bacteria</taxon>
        <taxon>Pseudomonadati</taxon>
        <taxon>Bacteroidota</taxon>
        <taxon>Flavobacteriia</taxon>
        <taxon>Flavobacteriales</taxon>
        <taxon>Flavobacteriaceae</taxon>
        <taxon>Ulvibacterium</taxon>
    </lineage>
</organism>
<dbReference type="InterPro" id="IPR015996">
    <property type="entry name" value="UCP028451"/>
</dbReference>
<dbReference type="NCBIfam" id="TIGR02453">
    <property type="entry name" value="TIGR02453 family protein"/>
    <property type="match status" value="1"/>
</dbReference>
<evidence type="ECO:0000313" key="1">
    <source>
        <dbReference type="EMBL" id="RKN82740.1"/>
    </source>
</evidence>